<organism evidence="2">
    <name type="scientific">Arundo donax</name>
    <name type="common">Giant reed</name>
    <name type="synonym">Donax arundinaceus</name>
    <dbReference type="NCBI Taxonomy" id="35708"/>
    <lineage>
        <taxon>Eukaryota</taxon>
        <taxon>Viridiplantae</taxon>
        <taxon>Streptophyta</taxon>
        <taxon>Embryophyta</taxon>
        <taxon>Tracheophyta</taxon>
        <taxon>Spermatophyta</taxon>
        <taxon>Magnoliopsida</taxon>
        <taxon>Liliopsida</taxon>
        <taxon>Poales</taxon>
        <taxon>Poaceae</taxon>
        <taxon>PACMAD clade</taxon>
        <taxon>Arundinoideae</taxon>
        <taxon>Arundineae</taxon>
        <taxon>Arundo</taxon>
    </lineage>
</organism>
<evidence type="ECO:0000313" key="2">
    <source>
        <dbReference type="EMBL" id="JAD51488.1"/>
    </source>
</evidence>
<feature type="region of interest" description="Disordered" evidence="1">
    <location>
        <begin position="1"/>
        <end position="65"/>
    </location>
</feature>
<feature type="compositionally biased region" description="Gly residues" evidence="1">
    <location>
        <begin position="31"/>
        <end position="42"/>
    </location>
</feature>
<reference evidence="2" key="1">
    <citation type="submission" date="2014-09" db="EMBL/GenBank/DDBJ databases">
        <authorList>
            <person name="Magalhaes I.L.F."/>
            <person name="Oliveira U."/>
            <person name="Santos F.R."/>
            <person name="Vidigal T.H.D.A."/>
            <person name="Brescovit A.D."/>
            <person name="Santos A.J."/>
        </authorList>
    </citation>
    <scope>NUCLEOTIDE SEQUENCE</scope>
    <source>
        <tissue evidence="2">Shoot tissue taken approximately 20 cm above the soil surface</tissue>
    </source>
</reference>
<proteinExistence type="predicted"/>
<dbReference type="AlphaFoldDB" id="A0A0A9ANP1"/>
<accession>A0A0A9ANP1</accession>
<protein>
    <submittedName>
        <fullName evidence="2">Uncharacterized protein</fullName>
    </submittedName>
</protein>
<dbReference type="EMBL" id="GBRH01246407">
    <property type="protein sequence ID" value="JAD51488.1"/>
    <property type="molecule type" value="Transcribed_RNA"/>
</dbReference>
<reference evidence="2" key="2">
    <citation type="journal article" date="2015" name="Data Brief">
        <title>Shoot transcriptome of the giant reed, Arundo donax.</title>
        <authorList>
            <person name="Barrero R.A."/>
            <person name="Guerrero F.D."/>
            <person name="Moolhuijzen P."/>
            <person name="Goolsby J.A."/>
            <person name="Tidwell J."/>
            <person name="Bellgard S.E."/>
            <person name="Bellgard M.I."/>
        </authorList>
    </citation>
    <scope>NUCLEOTIDE SEQUENCE</scope>
    <source>
        <tissue evidence="2">Shoot tissue taken approximately 20 cm above the soil surface</tissue>
    </source>
</reference>
<name>A0A0A9ANP1_ARUDO</name>
<evidence type="ECO:0000256" key="1">
    <source>
        <dbReference type="SAM" id="MobiDB-lite"/>
    </source>
</evidence>
<sequence>MHLLQLSLMHPPSVAHQPEGRMASHLSPPGLGRGSLGKGHGAAAGKRSKMEEAAGQMEGGGGAAG</sequence>